<name>X0UM30_9ZZZZ</name>
<gene>
    <name evidence="1" type="ORF">S01H1_44354</name>
</gene>
<dbReference type="AlphaFoldDB" id="X0UM30"/>
<accession>X0UM30</accession>
<protein>
    <submittedName>
        <fullName evidence="1">Uncharacterized protein</fullName>
    </submittedName>
</protein>
<dbReference type="EMBL" id="BARS01028291">
    <property type="protein sequence ID" value="GAG06715.1"/>
    <property type="molecule type" value="Genomic_DNA"/>
</dbReference>
<evidence type="ECO:0000313" key="1">
    <source>
        <dbReference type="EMBL" id="GAG06715.1"/>
    </source>
</evidence>
<reference evidence="1" key="1">
    <citation type="journal article" date="2014" name="Front. Microbiol.">
        <title>High frequency of phylogenetically diverse reductive dehalogenase-homologous genes in deep subseafloor sedimentary metagenomes.</title>
        <authorList>
            <person name="Kawai M."/>
            <person name="Futagami T."/>
            <person name="Toyoda A."/>
            <person name="Takaki Y."/>
            <person name="Nishi S."/>
            <person name="Hori S."/>
            <person name="Arai W."/>
            <person name="Tsubouchi T."/>
            <person name="Morono Y."/>
            <person name="Uchiyama I."/>
            <person name="Ito T."/>
            <person name="Fujiyama A."/>
            <person name="Inagaki F."/>
            <person name="Takami H."/>
        </authorList>
    </citation>
    <scope>NUCLEOTIDE SEQUENCE</scope>
    <source>
        <strain evidence="1">Expedition CK06-06</strain>
    </source>
</reference>
<organism evidence="1">
    <name type="scientific">marine sediment metagenome</name>
    <dbReference type="NCBI Taxonomy" id="412755"/>
    <lineage>
        <taxon>unclassified sequences</taxon>
        <taxon>metagenomes</taxon>
        <taxon>ecological metagenomes</taxon>
    </lineage>
</organism>
<proteinExistence type="predicted"/>
<sequence length="59" mass="6240">MIVSNPLTLVPLIGLVIMDAIGATCPSVIEKFVVSKPTRFSSNCVKVSPVSTSTHNLKV</sequence>
<comment type="caution">
    <text evidence="1">The sequence shown here is derived from an EMBL/GenBank/DDBJ whole genome shotgun (WGS) entry which is preliminary data.</text>
</comment>